<name>A0A4Y7J7B5_PAPSO</name>
<evidence type="ECO:0000256" key="1">
    <source>
        <dbReference type="SAM" id="MobiDB-lite"/>
    </source>
</evidence>
<accession>A0A4Y7J7B5</accession>
<gene>
    <name evidence="2" type="ORF">C5167_014775</name>
</gene>
<sequence>MSKYQDSDGDEDPKFMDDNPITQATIDQYMALEEEVTRLSEKVFEVLEDGIPFMSIYPI</sequence>
<protein>
    <submittedName>
        <fullName evidence="2">Uncharacterized protein</fullName>
    </submittedName>
</protein>
<feature type="region of interest" description="Disordered" evidence="1">
    <location>
        <begin position="1"/>
        <end position="21"/>
    </location>
</feature>
<keyword evidence="3" id="KW-1185">Reference proteome</keyword>
<evidence type="ECO:0000313" key="2">
    <source>
        <dbReference type="EMBL" id="RZC55942.1"/>
    </source>
</evidence>
<dbReference type="AlphaFoldDB" id="A0A4Y7J7B5"/>
<dbReference type="Proteomes" id="UP000316621">
    <property type="component" value="Chromosome 3"/>
</dbReference>
<evidence type="ECO:0000313" key="3">
    <source>
        <dbReference type="Proteomes" id="UP000316621"/>
    </source>
</evidence>
<dbReference type="Gramene" id="RZC55942">
    <property type="protein sequence ID" value="RZC55942"/>
    <property type="gene ID" value="C5167_014775"/>
</dbReference>
<dbReference type="EMBL" id="CM010717">
    <property type="protein sequence ID" value="RZC55942.1"/>
    <property type="molecule type" value="Genomic_DNA"/>
</dbReference>
<reference evidence="2 3" key="1">
    <citation type="journal article" date="2018" name="Science">
        <title>The opium poppy genome and morphinan production.</title>
        <authorList>
            <person name="Guo L."/>
            <person name="Winzer T."/>
            <person name="Yang X."/>
            <person name="Li Y."/>
            <person name="Ning Z."/>
            <person name="He Z."/>
            <person name="Teodor R."/>
            <person name="Lu Y."/>
            <person name="Bowser T.A."/>
            <person name="Graham I.A."/>
            <person name="Ye K."/>
        </authorList>
    </citation>
    <scope>NUCLEOTIDE SEQUENCE [LARGE SCALE GENOMIC DNA]</scope>
    <source>
        <strain evidence="3">cv. HN1</strain>
        <tissue evidence="2">Leaves</tissue>
    </source>
</reference>
<proteinExistence type="predicted"/>
<organism evidence="2 3">
    <name type="scientific">Papaver somniferum</name>
    <name type="common">Opium poppy</name>
    <dbReference type="NCBI Taxonomy" id="3469"/>
    <lineage>
        <taxon>Eukaryota</taxon>
        <taxon>Viridiplantae</taxon>
        <taxon>Streptophyta</taxon>
        <taxon>Embryophyta</taxon>
        <taxon>Tracheophyta</taxon>
        <taxon>Spermatophyta</taxon>
        <taxon>Magnoliopsida</taxon>
        <taxon>Ranunculales</taxon>
        <taxon>Papaveraceae</taxon>
        <taxon>Papaveroideae</taxon>
        <taxon>Papaver</taxon>
    </lineage>
</organism>